<dbReference type="AlphaFoldDB" id="E3H4G2"/>
<organism evidence="1 2">
    <name type="scientific">Rothia dentocariosa (strain ATCC 17931 / CDC X599 / XDIA)</name>
    <dbReference type="NCBI Taxonomy" id="762948"/>
    <lineage>
        <taxon>Bacteria</taxon>
        <taxon>Bacillati</taxon>
        <taxon>Actinomycetota</taxon>
        <taxon>Actinomycetes</taxon>
        <taxon>Micrococcales</taxon>
        <taxon>Micrococcaceae</taxon>
        <taxon>Rothia</taxon>
    </lineage>
</organism>
<accession>E3H4G2</accession>
<name>E3H4G2_ROTDC</name>
<evidence type="ECO:0000313" key="2">
    <source>
        <dbReference type="Proteomes" id="UP000000387"/>
    </source>
</evidence>
<evidence type="ECO:0000313" key="1">
    <source>
        <dbReference type="EMBL" id="ADP39508.1"/>
    </source>
</evidence>
<dbReference type="KEGG" id="rdn:HMPREF0733_10050"/>
<protein>
    <submittedName>
        <fullName evidence="1">Uncharacterized protein</fullName>
    </submittedName>
</protein>
<dbReference type="HOGENOM" id="CLU_3029641_0_0_11"/>
<gene>
    <name evidence="1" type="ordered locus">HMPREF0733_10050</name>
</gene>
<sequence>MQFEPKVETLRIPQPGSSVGLVHSNFGIIAYTVCVVGLNPQSAVPGKYATDGVIG</sequence>
<proteinExistence type="predicted"/>
<dbReference type="EMBL" id="CP002280">
    <property type="protein sequence ID" value="ADP39508.1"/>
    <property type="molecule type" value="Genomic_DNA"/>
</dbReference>
<dbReference type="Proteomes" id="UP000000387">
    <property type="component" value="Chromosome"/>
</dbReference>
<reference evidence="2" key="1">
    <citation type="submission" date="2010-10" db="EMBL/GenBank/DDBJ databases">
        <title>The complete genome of Rothia dentocariosa ATCC 17931.</title>
        <authorList>
            <person name="Muzny D."/>
            <person name="Qin X."/>
            <person name="Buhay C."/>
            <person name="Dugan-Rocha S."/>
            <person name="Ding Y."/>
            <person name="Chen G."/>
            <person name="Hawes A."/>
            <person name="Holder M."/>
            <person name="Jhangiani S."/>
            <person name="Johnson A."/>
            <person name="Khan Z."/>
            <person name="Li Z."/>
            <person name="Liu W."/>
            <person name="Liu X."/>
            <person name="Perez L."/>
            <person name="Shen H."/>
            <person name="Wang Q."/>
            <person name="Watt J."/>
            <person name="Xi L."/>
            <person name="Xin Y."/>
            <person name="Zhou J."/>
            <person name="Deng J."/>
            <person name="Jiang H."/>
            <person name="Liu Y."/>
            <person name="Qu J."/>
            <person name="Song X.-Z."/>
            <person name="Zhang L."/>
            <person name="Villasana D."/>
            <person name="Johnson A."/>
            <person name="Liu J."/>
            <person name="Liyanage D."/>
            <person name="Lorensuhewa L."/>
            <person name="Robinson T."/>
            <person name="Song A."/>
            <person name="Song B.-B."/>
            <person name="Dinh H."/>
            <person name="Thornton R."/>
            <person name="Coyle M."/>
            <person name="Francisco L."/>
            <person name="Jackson L."/>
            <person name="Javaid M."/>
            <person name="Korchina V."/>
            <person name="Kovar C."/>
            <person name="Mata R."/>
            <person name="Mathew T."/>
            <person name="Ngo R."/>
            <person name="Nguyen L."/>
            <person name="Nguyen N."/>
            <person name="Okwuonu G."/>
            <person name="Ongeri F."/>
            <person name="Pham C."/>
            <person name="Simmons D."/>
            <person name="Wilczek-Boney K."/>
            <person name="Hale W."/>
            <person name="Jakkamsetti A."/>
            <person name="Pham P."/>
            <person name="Ruth R."/>
            <person name="San Lucas F."/>
            <person name="Warren J."/>
            <person name="Zhang J."/>
            <person name="Zhao Z."/>
            <person name="Zhou C."/>
            <person name="Zhu D."/>
            <person name="Lee S."/>
            <person name="Bess C."/>
            <person name="Blankenburg K."/>
            <person name="Forbes L."/>
            <person name="Fu Q."/>
            <person name="Gubbala S."/>
            <person name="Hirani K."/>
            <person name="Jayaseelan J.C."/>
            <person name="Lara F."/>
            <person name="Munidasa M."/>
            <person name="Palculict T."/>
            <person name="Patil S."/>
            <person name="Pu L.-L."/>
            <person name="Saada N."/>
            <person name="Tang L."/>
            <person name="Weissenberger G."/>
            <person name="Zhu Y."/>
            <person name="Hemphill L."/>
            <person name="Shang Y."/>
            <person name="Youmans B."/>
            <person name="Ayvaz T."/>
            <person name="Ross M."/>
            <person name="Santibanez J."/>
            <person name="Aqrawi P."/>
            <person name="Gross S."/>
            <person name="Joshi V."/>
            <person name="Fowler G."/>
            <person name="Nazareth L."/>
            <person name="Reid J."/>
            <person name="Worley K."/>
            <person name="Petrosino J."/>
            <person name="Highlander S."/>
            <person name="Gibbs R."/>
        </authorList>
    </citation>
    <scope>NUCLEOTIDE SEQUENCE [LARGE SCALE GENOMIC DNA]</scope>
    <source>
        <strain evidence="2">ATCC 17931 / CDC X599 / XDIA</strain>
    </source>
</reference>